<name>U3ANQ2_9RHOB</name>
<feature type="region of interest" description="Disordered" evidence="5">
    <location>
        <begin position="1760"/>
        <end position="1781"/>
    </location>
</feature>
<dbReference type="Gene3D" id="3.20.20.30">
    <property type="entry name" value="Luciferase-like domain"/>
    <property type="match status" value="1"/>
</dbReference>
<dbReference type="NCBIfam" id="TIGR04020">
    <property type="entry name" value="seco_metab_LLM"/>
    <property type="match status" value="1"/>
</dbReference>
<dbReference type="Gene3D" id="3.40.50.12780">
    <property type="entry name" value="N-terminal domain of ligase-like"/>
    <property type="match status" value="1"/>
</dbReference>
<dbReference type="SUPFAM" id="SSF51679">
    <property type="entry name" value="Bacterial luciferase-like"/>
    <property type="match status" value="1"/>
</dbReference>
<dbReference type="PANTHER" id="PTHR45527">
    <property type="entry name" value="NONRIBOSOMAL PEPTIDE SYNTHETASE"/>
    <property type="match status" value="1"/>
</dbReference>
<dbReference type="PANTHER" id="PTHR45527:SF1">
    <property type="entry name" value="FATTY ACID SYNTHASE"/>
    <property type="match status" value="1"/>
</dbReference>
<dbReference type="GO" id="GO:0009239">
    <property type="term" value="P:enterobactin biosynthetic process"/>
    <property type="evidence" value="ECO:0007669"/>
    <property type="project" value="UniProtKB-UniPathway"/>
</dbReference>
<feature type="binding site" evidence="3">
    <location>
        <position position="1590"/>
    </location>
    <ligand>
        <name>CoA</name>
        <dbReference type="ChEBI" id="CHEBI:57287"/>
    </ligand>
</feature>
<dbReference type="Proteomes" id="UP000016566">
    <property type="component" value="Unassembled WGS sequence"/>
</dbReference>
<gene>
    <name evidence="7" type="ORF">MBELCI_2410</name>
</gene>
<feature type="binding site" evidence="3">
    <location>
        <position position="1702"/>
    </location>
    <ligand>
        <name>CoA</name>
        <dbReference type="ChEBI" id="CHEBI:57287"/>
    </ligand>
</feature>
<dbReference type="RefSeq" id="WP_021694459.1">
    <property type="nucleotide sequence ID" value="NZ_BATB01000035.1"/>
</dbReference>
<keyword evidence="8" id="KW-1185">Reference proteome</keyword>
<comment type="cofactor">
    <cofactor evidence="4">
        <name>Mg(2+)</name>
        <dbReference type="ChEBI" id="CHEBI:18420"/>
    </cofactor>
</comment>
<dbReference type="Gene3D" id="3.40.50.12230">
    <property type="match status" value="1"/>
</dbReference>
<reference evidence="7" key="1">
    <citation type="journal article" date="2013" name="Genome Announc.">
        <title>Draft Genome Sequence of Loktanella cinnabarina LL-001T, Isolated from Deep-Sea Floor Sediment.</title>
        <authorList>
            <person name="Nishi S."/>
            <person name="Tsubouchi T."/>
            <person name="Takaki Y."/>
            <person name="Koyanagi R."/>
            <person name="Satoh N."/>
            <person name="Maruyama T."/>
            <person name="Hatada Y."/>
        </authorList>
    </citation>
    <scope>NUCLEOTIDE SEQUENCE [LARGE SCALE GENOMIC DNA]</scope>
    <source>
        <strain evidence="7">LL-001</strain>
    </source>
</reference>
<evidence type="ECO:0000256" key="3">
    <source>
        <dbReference type="PIRSR" id="PIRSR603542-1"/>
    </source>
</evidence>
<dbReference type="InterPro" id="IPR011251">
    <property type="entry name" value="Luciferase-like_dom"/>
</dbReference>
<dbReference type="Gene3D" id="3.30.559.30">
    <property type="entry name" value="Nonribosomal peptide synthetase, condensation domain"/>
    <property type="match status" value="1"/>
</dbReference>
<dbReference type="InterPro" id="IPR024011">
    <property type="entry name" value="Biosynth_lucif-like_mOase_dom"/>
</dbReference>
<feature type="binding site" evidence="3">
    <location>
        <position position="1692"/>
    </location>
    <ligand>
        <name>CoA</name>
        <dbReference type="ChEBI" id="CHEBI:57287"/>
    </ligand>
</feature>
<evidence type="ECO:0000313" key="7">
    <source>
        <dbReference type="EMBL" id="GAD56358.1"/>
    </source>
</evidence>
<dbReference type="PROSITE" id="PS50075">
    <property type="entry name" value="CARRIER"/>
    <property type="match status" value="1"/>
</dbReference>
<comment type="caution">
    <text evidence="7">The sequence shown here is derived from an EMBL/GenBank/DDBJ whole genome shotgun (WGS) entry which is preliminary data.</text>
</comment>
<dbReference type="EMBL" id="BATB01000035">
    <property type="protein sequence ID" value="GAD56358.1"/>
    <property type="molecule type" value="Genomic_DNA"/>
</dbReference>
<dbReference type="SUPFAM" id="SSF52777">
    <property type="entry name" value="CoA-dependent acyltransferases"/>
    <property type="match status" value="1"/>
</dbReference>
<dbReference type="InterPro" id="IPR029058">
    <property type="entry name" value="AB_hydrolase_fold"/>
</dbReference>
<dbReference type="FunFam" id="2.30.38.10:FF:000001">
    <property type="entry name" value="Non-ribosomal peptide synthetase PvdI"/>
    <property type="match status" value="1"/>
</dbReference>
<dbReference type="Gene3D" id="3.40.50.980">
    <property type="match status" value="2"/>
</dbReference>
<dbReference type="UniPathway" id="UPA00017"/>
<dbReference type="GO" id="GO:0008897">
    <property type="term" value="F:holo-[acyl-carrier-protein] synthase activity"/>
    <property type="evidence" value="ECO:0007669"/>
    <property type="project" value="InterPro"/>
</dbReference>
<dbReference type="Pfam" id="PF00501">
    <property type="entry name" value="AMP-binding"/>
    <property type="match status" value="2"/>
</dbReference>
<dbReference type="InterPro" id="IPR042099">
    <property type="entry name" value="ANL_N_sf"/>
</dbReference>
<dbReference type="Pfam" id="PF00551">
    <property type="entry name" value="Formyl_trans_N"/>
    <property type="match status" value="1"/>
</dbReference>
<keyword evidence="1" id="KW-0596">Phosphopantetheine</keyword>
<dbReference type="GO" id="GO:0009366">
    <property type="term" value="C:enterobactin synthetase complex"/>
    <property type="evidence" value="ECO:0007669"/>
    <property type="project" value="InterPro"/>
</dbReference>
<evidence type="ECO:0000256" key="1">
    <source>
        <dbReference type="ARBA" id="ARBA00022450"/>
    </source>
</evidence>
<dbReference type="InterPro" id="IPR000873">
    <property type="entry name" value="AMP-dep_synth/lig_dom"/>
</dbReference>
<dbReference type="InterPro" id="IPR020845">
    <property type="entry name" value="AMP-binding_CS"/>
</dbReference>
<evidence type="ECO:0000313" key="8">
    <source>
        <dbReference type="Proteomes" id="UP000016566"/>
    </source>
</evidence>
<dbReference type="SUPFAM" id="SSF56214">
    <property type="entry name" value="4'-phosphopantetheinyl transferase"/>
    <property type="match status" value="1"/>
</dbReference>
<keyword evidence="4" id="KW-0460">Magnesium</keyword>
<feature type="region of interest" description="Disordered" evidence="5">
    <location>
        <begin position="1388"/>
        <end position="1408"/>
    </location>
</feature>
<evidence type="ECO:0000256" key="2">
    <source>
        <dbReference type="ARBA" id="ARBA00022553"/>
    </source>
</evidence>
<dbReference type="SUPFAM" id="SSF47336">
    <property type="entry name" value="ACP-like"/>
    <property type="match status" value="1"/>
</dbReference>
<dbReference type="FunFam" id="3.40.50.980:FF:000001">
    <property type="entry name" value="Non-ribosomal peptide synthetase"/>
    <property type="match status" value="1"/>
</dbReference>
<dbReference type="SUPFAM" id="SSF56801">
    <property type="entry name" value="Acetyl-CoA synthetase-like"/>
    <property type="match status" value="2"/>
</dbReference>
<dbReference type="InterPro" id="IPR036661">
    <property type="entry name" value="Luciferase-like_sf"/>
</dbReference>
<feature type="binding site" evidence="4">
    <location>
        <position position="1647"/>
    </location>
    <ligand>
        <name>Mg(2+)</name>
        <dbReference type="ChEBI" id="CHEBI:18420"/>
    </ligand>
</feature>
<evidence type="ECO:0000256" key="5">
    <source>
        <dbReference type="SAM" id="MobiDB-lite"/>
    </source>
</evidence>
<organism evidence="7 8">
    <name type="scientific">Limimaricola cinnabarinus LL-001</name>
    <dbReference type="NCBI Taxonomy" id="1337093"/>
    <lineage>
        <taxon>Bacteria</taxon>
        <taxon>Pseudomonadati</taxon>
        <taxon>Pseudomonadota</taxon>
        <taxon>Alphaproteobacteria</taxon>
        <taxon>Rhodobacterales</taxon>
        <taxon>Paracoccaceae</taxon>
        <taxon>Limimaricola</taxon>
    </lineage>
</organism>
<keyword evidence="2" id="KW-0597">Phosphoprotein</keyword>
<feature type="binding site" evidence="3">
    <location>
        <position position="1582"/>
    </location>
    <ligand>
        <name>CoA</name>
        <dbReference type="ChEBI" id="CHEBI:57287"/>
    </ligand>
</feature>
<dbReference type="GO" id="GO:0031177">
    <property type="term" value="F:phosphopantetheine binding"/>
    <property type="evidence" value="ECO:0007669"/>
    <property type="project" value="TreeGrafter"/>
</dbReference>
<dbReference type="InterPro" id="IPR045851">
    <property type="entry name" value="AMP-bd_C_sf"/>
</dbReference>
<dbReference type="Gene3D" id="3.40.50.1820">
    <property type="entry name" value="alpha/beta hydrolase"/>
    <property type="match status" value="1"/>
</dbReference>
<accession>U3ANQ2</accession>
<dbReference type="SUPFAM" id="SSF53328">
    <property type="entry name" value="Formyltransferase"/>
    <property type="match status" value="1"/>
</dbReference>
<feature type="binding site" evidence="3">
    <location>
        <position position="1688"/>
    </location>
    <ligand>
        <name>CoA</name>
        <dbReference type="ChEBI" id="CHEBI:57287"/>
    </ligand>
</feature>
<feature type="binding site" evidence="4">
    <location>
        <position position="1646"/>
    </location>
    <ligand>
        <name>Mg(2+)</name>
        <dbReference type="ChEBI" id="CHEBI:18420"/>
    </ligand>
</feature>
<dbReference type="PROSITE" id="PS00455">
    <property type="entry name" value="AMP_BINDING"/>
    <property type="match status" value="1"/>
</dbReference>
<dbReference type="STRING" id="1337093.MBELCI_2410"/>
<dbReference type="InterPro" id="IPR036736">
    <property type="entry name" value="ACP-like_sf"/>
</dbReference>
<dbReference type="InterPro" id="IPR002376">
    <property type="entry name" value="Formyl_transf_N"/>
</dbReference>
<proteinExistence type="predicted"/>
<dbReference type="InterPro" id="IPR009081">
    <property type="entry name" value="PP-bd_ACP"/>
</dbReference>
<keyword evidence="4" id="KW-0479">Metal-binding</keyword>
<dbReference type="Pfam" id="PF00550">
    <property type="entry name" value="PP-binding"/>
    <property type="match status" value="1"/>
</dbReference>
<protein>
    <submittedName>
        <fullName evidence="7">Non-ribosomal peptide synthetase</fullName>
    </submittedName>
</protein>
<dbReference type="InterPro" id="IPR036477">
    <property type="entry name" value="Formyl_transf_N_sf"/>
</dbReference>
<dbReference type="GO" id="GO:0005737">
    <property type="term" value="C:cytoplasm"/>
    <property type="evidence" value="ECO:0007669"/>
    <property type="project" value="TreeGrafter"/>
</dbReference>
<dbReference type="InterPro" id="IPR041354">
    <property type="entry name" value="4PPT_N"/>
</dbReference>
<feature type="binding site" evidence="3">
    <location>
        <begin position="1626"/>
        <end position="1627"/>
    </location>
    <ligand>
        <name>CoA</name>
        <dbReference type="ChEBI" id="CHEBI:57287"/>
    </ligand>
</feature>
<evidence type="ECO:0000256" key="4">
    <source>
        <dbReference type="PIRSR" id="PIRSR603542-2"/>
    </source>
</evidence>
<dbReference type="Gene3D" id="3.30.300.30">
    <property type="match status" value="1"/>
</dbReference>
<dbReference type="InterPro" id="IPR003542">
    <property type="entry name" value="Enbac_synth_compD-like"/>
</dbReference>
<dbReference type="Pfam" id="PF00296">
    <property type="entry name" value="Bac_luciferase"/>
    <property type="match status" value="1"/>
</dbReference>
<dbReference type="Pfam" id="PF17837">
    <property type="entry name" value="4PPT_N"/>
    <property type="match status" value="1"/>
</dbReference>
<dbReference type="GO" id="GO:0043041">
    <property type="term" value="P:amino acid activation for nonribosomal peptide biosynthetic process"/>
    <property type="evidence" value="ECO:0007669"/>
    <property type="project" value="TreeGrafter"/>
</dbReference>
<feature type="domain" description="Carrier" evidence="6">
    <location>
        <begin position="1426"/>
        <end position="1502"/>
    </location>
</feature>
<sequence>MSVTLALIGDSALTLETARMAQEAGLRLSLVVTRFAPLRALAAEQGIALLEPEQLSERLSDLPGGIDWLVSAGNLDLLPADLLGRFTRGAINFHDGPLPDRAGRNAPVWALLDGARRHAVTWHLMTPEVDAGDILVQRGFDIPPETTAHGLNALCFAAAIDSLPDLFEQLRSGLRRRPQTGGPGRCHFAADRPPADALIDGRGTMAAALRLVRALDHGAHPNPMCCPKIAGPRGPVLVTRADALEAARVSEMSSEPPGTLRAVSPQAIDLVFEDGVLRLSGLRRPDGSACPQEVLPTAGERLPETGTADALTRRMAQTARAEPAWRSRLETLRPVRLVGLTGGTGPQGGGPDGPGDSRALRPGYAPERRIAAWALLAARLAGGATDIALMLPREAEPAAGHLSDWVPLRVETDPQEDLAALATRIGARCAKLREQGGFAADLPARLGTAPPAMPALALGSACPQGAMIALDPEAGRLIAAPTGLMPGALDLLAERLDALLEADAARPGTALSDLPALGAAERHLVVEAWNATDGPTPEGTIDAAISHRAVRDPDATALIWGEERLSHAELDARANRMARVLCEMGVGPGQRVGLHLRRSAGMMVAALAVLKAGAAYVPLDPSYPPERLALYLEDSGASLVISDGGGPAGDAPVMRLDDPRIARASPAPLAPRAAPEDLAYLIFTSGSTGRPKGVMIEHRHVMNFFAAMDARVPHAPGDVLLAVTSISFDISALELFWTLSRGLTVVIQGEAERLLTSAGAQATEAGPALSLFYWGCEDSDMGDYGLLTEGARFADAHGFEAVWMPERHFHGFGAAYPNPAVTGAAIAAVTSRVAIRAGSCVAPLHHPARIAEDWAVVDRLSGGRAGLAMAAGWQPDDFVLRPENAPPDNRAALRDGIDAVRRLWRGEAVAFPRTDGSLQQVMTRPRPVSAELPLWLTVAGNPESWREAGRIGANVLTHLLGQSIEDLRARIAGWRAALVEAGHDPAAFRVTVMLHAYLDESREVARKIARGPMKAYLRSAAGLIADHAATFPALGRDAEGAVDPDALTPEEMEAVLDHAFERYFEAQGLFGTIDDGAARLAELRAAGADEIACLIDFGIAPEGVLAGLPRLAALVDALPVAPAAPAADDASIAAQIRRHGVTHLQCTPSMARMLVADEVSRKALGGLSRLMLGGEALPAALAEDLRAAGVGHLENMYGPTETTIWSTTRTVTSHTPASVIGTPILNTRTYVLDNAMTPLPVGAEGELWIGGAGVARGYWARPEMTAERFLPDPFRQGDRIYRTGDLARWRADGMLEYIGRADGQVKLRGHRIELGEIEAALDAVSGLGPCVVTRREDSPGDARLVAYLETEAPIDEAALRAALSARLPAIMVPARIVALSRFPLTPNRKTDRAAMPPPPARRGASVMAPRAEPAPAAPVVPAGARAGAGTVAPAIVAIWRELLGAREIGPDDSFFDLGGHSLLAVRAHREIRDRLGVAGLQIADIFGLPRLSDLAARIEAELRPESASGPAPIVPPAAAGPRDEIMARRRACGPGAVAMSEISARIEALCGPGVAVCAVPMGQGGPLAAAERPAMARAVPARRAEFAAGREAARRAMRRLGLPACAIPMRPDRSPLWPHGLSGSISHDATLAVAAVRRGGRALGIDIASATPLESAIWDEIADADEIGQPVPGFDQGRVAGLVFAAKEAAYKAQFPATGRVLGFDAMRIEIAGNDIAARLRQTVGPYAVGTVLRGRWAVIGARLVVAIDAPDVPCATGPGFKPRNTELPASTGMVSRSGMR</sequence>
<dbReference type="InterPro" id="IPR037143">
    <property type="entry name" value="4-PPantetheinyl_Trfase_dom_sf"/>
</dbReference>
<feature type="binding site" evidence="3">
    <location>
        <position position="1646"/>
    </location>
    <ligand>
        <name>CoA</name>
        <dbReference type="ChEBI" id="CHEBI:57287"/>
    </ligand>
</feature>
<dbReference type="PRINTS" id="PR01399">
    <property type="entry name" value="ENTSNTHTASED"/>
</dbReference>
<dbReference type="GO" id="GO:0000287">
    <property type="term" value="F:magnesium ion binding"/>
    <property type="evidence" value="ECO:0007669"/>
    <property type="project" value="InterPro"/>
</dbReference>
<dbReference type="OrthoDB" id="9803968at2"/>
<dbReference type="GO" id="GO:0016705">
    <property type="term" value="F:oxidoreductase activity, acting on paired donors, with incorporation or reduction of molecular oxygen"/>
    <property type="evidence" value="ECO:0007669"/>
    <property type="project" value="InterPro"/>
</dbReference>
<dbReference type="eggNOG" id="COG1020">
    <property type="taxonomic scope" value="Bacteria"/>
</dbReference>
<evidence type="ECO:0000259" key="6">
    <source>
        <dbReference type="PROSITE" id="PS50075"/>
    </source>
</evidence>